<evidence type="ECO:0000256" key="3">
    <source>
        <dbReference type="ARBA" id="ARBA00012824"/>
    </source>
</evidence>
<evidence type="ECO:0000313" key="8">
    <source>
        <dbReference type="Proteomes" id="UP001139263"/>
    </source>
</evidence>
<dbReference type="RefSeq" id="WP_241711731.1">
    <property type="nucleotide sequence ID" value="NZ_JALBUF010000001.1"/>
</dbReference>
<sequence>MAIDQGKIQRLWTEQDEERLISTVTRAKMQAMDSGVTAIACVQIRFTREFDWIDSFEQNQLNVDFQVLWHDADQPFGHMLAVGTTVSQMWQDATVLDDIRSYWSSVNKQLVGEDATHVQFFCELAFDPRAPRDDVWSMWPSGLFTLPHLLFRDDEHGTTLLMTVAVTHEIDVQSEVELLSREVQMLCEKKGFKSRVKEAEDRVKVVNPTLTSTDRLVFQRAVADVSEKITQGKFAKVVLARRVVLQRKQSFSMGTALRDLQMRYRSGVLFAVMWKNQIFMGATPERLVQSTNGHIQIDCLAGTTIRGQDEQADRELARNLLESSKDRNEHAHVLNGIVQDVQDIVRNLTFPEIPVIRQLANVQHLYTPVSGDISHESTVLDLVLRLHPTPAVAGLPKRAAMQEIRSQEGMDRGFYAGPLGFMDVKGDGAFNVALRCALIDDQQAVLFAGAGIVSDSNPLAEFAETKWKLLPMQTALEQE</sequence>
<dbReference type="Proteomes" id="UP001139263">
    <property type="component" value="Unassembled WGS sequence"/>
</dbReference>
<dbReference type="EMBL" id="JALBUF010000001">
    <property type="protein sequence ID" value="MCI0182114.1"/>
    <property type="molecule type" value="Genomic_DNA"/>
</dbReference>
<evidence type="ECO:0000259" key="6">
    <source>
        <dbReference type="Pfam" id="PF00425"/>
    </source>
</evidence>
<dbReference type="AlphaFoldDB" id="A0A9X1V6D4"/>
<keyword evidence="8" id="KW-1185">Reference proteome</keyword>
<dbReference type="InterPro" id="IPR005801">
    <property type="entry name" value="ADC_synthase"/>
</dbReference>
<dbReference type="PANTHER" id="PTHR42839">
    <property type="entry name" value="ISOCHORISMATE SYNTHASE ENTC"/>
    <property type="match status" value="1"/>
</dbReference>
<dbReference type="Pfam" id="PF00425">
    <property type="entry name" value="Chorismate_bind"/>
    <property type="match status" value="1"/>
</dbReference>
<comment type="catalytic activity">
    <reaction evidence="1">
        <text>chorismate = isochorismate</text>
        <dbReference type="Rhea" id="RHEA:18985"/>
        <dbReference type="ChEBI" id="CHEBI:29748"/>
        <dbReference type="ChEBI" id="CHEBI:29780"/>
        <dbReference type="EC" id="5.4.4.2"/>
    </reaction>
</comment>
<evidence type="ECO:0000256" key="5">
    <source>
        <dbReference type="ARBA" id="ARBA00041564"/>
    </source>
</evidence>
<dbReference type="InterPro" id="IPR004561">
    <property type="entry name" value="IsoChor_synthase"/>
</dbReference>
<dbReference type="InterPro" id="IPR015890">
    <property type="entry name" value="Chorismate_C"/>
</dbReference>
<gene>
    <name evidence="7" type="primary">pchA</name>
    <name evidence="7" type="ORF">MM817_00370</name>
</gene>
<dbReference type="Gene3D" id="3.60.120.10">
    <property type="entry name" value="Anthranilate synthase"/>
    <property type="match status" value="1"/>
</dbReference>
<comment type="caution">
    <text evidence="7">The sequence shown here is derived from an EMBL/GenBank/DDBJ whole genome shotgun (WGS) entry which is preliminary data.</text>
</comment>
<dbReference type="PANTHER" id="PTHR42839:SF2">
    <property type="entry name" value="ISOCHORISMATE SYNTHASE ENTC"/>
    <property type="match status" value="1"/>
</dbReference>
<evidence type="ECO:0000256" key="2">
    <source>
        <dbReference type="ARBA" id="ARBA00005297"/>
    </source>
</evidence>
<feature type="domain" description="Chorismate-utilising enzyme C-terminal" evidence="6">
    <location>
        <begin position="217"/>
        <end position="468"/>
    </location>
</feature>
<name>A0A9X1V6D4_9BACL</name>
<accession>A0A9X1V6D4</accession>
<protein>
    <recommendedName>
        <fullName evidence="3">isochorismate synthase</fullName>
        <ecNumber evidence="3">5.4.4.2</ecNumber>
    </recommendedName>
    <alternativeName>
        <fullName evidence="5">Isochorismate mutase</fullName>
    </alternativeName>
</protein>
<proteinExistence type="inferred from homology"/>
<dbReference type="SUPFAM" id="SSF56322">
    <property type="entry name" value="ADC synthase"/>
    <property type="match status" value="1"/>
</dbReference>
<evidence type="ECO:0000256" key="4">
    <source>
        <dbReference type="ARBA" id="ARBA00023235"/>
    </source>
</evidence>
<keyword evidence="4 7" id="KW-0413">Isomerase</keyword>
<evidence type="ECO:0000313" key="7">
    <source>
        <dbReference type="EMBL" id="MCI0182114.1"/>
    </source>
</evidence>
<comment type="similarity">
    <text evidence="2">Belongs to the isochorismate synthase family.</text>
</comment>
<organism evidence="7 8">
    <name type="scientific">Sulfoacidibacillus ferrooxidans</name>
    <dbReference type="NCBI Taxonomy" id="2005001"/>
    <lineage>
        <taxon>Bacteria</taxon>
        <taxon>Bacillati</taxon>
        <taxon>Bacillota</taxon>
        <taxon>Bacilli</taxon>
        <taxon>Bacillales</taxon>
        <taxon>Alicyclobacillaceae</taxon>
        <taxon>Sulfoacidibacillus</taxon>
    </lineage>
</organism>
<dbReference type="GO" id="GO:0008909">
    <property type="term" value="F:isochorismate synthase activity"/>
    <property type="evidence" value="ECO:0007669"/>
    <property type="project" value="UniProtKB-EC"/>
</dbReference>
<dbReference type="EC" id="5.4.4.2" evidence="3"/>
<dbReference type="NCBIfam" id="TIGR00543">
    <property type="entry name" value="isochor_syn"/>
    <property type="match status" value="1"/>
</dbReference>
<reference evidence="7" key="1">
    <citation type="submission" date="2022-03" db="EMBL/GenBank/DDBJ databases">
        <title>Draft Genome Sequence of Firmicute Strain S0AB, a Heterotrophic Iron/Sulfur-Oxidizing Extreme Acidophile.</title>
        <authorList>
            <person name="Vergara E."/>
            <person name="Pakostova E."/>
            <person name="Johnson D.B."/>
            <person name="Holmes D.S."/>
        </authorList>
    </citation>
    <scope>NUCLEOTIDE SEQUENCE</scope>
    <source>
        <strain evidence="7">S0AB</strain>
    </source>
</reference>
<evidence type="ECO:0000256" key="1">
    <source>
        <dbReference type="ARBA" id="ARBA00000799"/>
    </source>
</evidence>